<dbReference type="AlphaFoldDB" id="A0A382P8J7"/>
<protein>
    <submittedName>
        <fullName evidence="2">Uncharacterized protein</fullName>
    </submittedName>
</protein>
<name>A0A382P8J7_9ZZZZ</name>
<sequence>MSSESYAESLEGVLKAARDIEPAKREEPEETNSREHLLRAAALVAVLSMIEAVDNRASLGRQMGSAWSQDHRRTRMGGSNLMEERQKRATWR</sequence>
<evidence type="ECO:0000313" key="2">
    <source>
        <dbReference type="EMBL" id="SVC68232.1"/>
    </source>
</evidence>
<evidence type="ECO:0000256" key="1">
    <source>
        <dbReference type="SAM" id="MobiDB-lite"/>
    </source>
</evidence>
<reference evidence="2" key="1">
    <citation type="submission" date="2018-05" db="EMBL/GenBank/DDBJ databases">
        <authorList>
            <person name="Lanie J.A."/>
            <person name="Ng W.-L."/>
            <person name="Kazmierczak K.M."/>
            <person name="Andrzejewski T.M."/>
            <person name="Davidsen T.M."/>
            <person name="Wayne K.J."/>
            <person name="Tettelin H."/>
            <person name="Glass J.I."/>
            <person name="Rusch D."/>
            <person name="Podicherti R."/>
            <person name="Tsui H.-C.T."/>
            <person name="Winkler M.E."/>
        </authorList>
    </citation>
    <scope>NUCLEOTIDE SEQUENCE</scope>
</reference>
<dbReference type="EMBL" id="UINC01104800">
    <property type="protein sequence ID" value="SVC68232.1"/>
    <property type="molecule type" value="Genomic_DNA"/>
</dbReference>
<feature type="compositionally biased region" description="Basic and acidic residues" evidence="1">
    <location>
        <begin position="16"/>
        <end position="34"/>
    </location>
</feature>
<organism evidence="2">
    <name type="scientific">marine metagenome</name>
    <dbReference type="NCBI Taxonomy" id="408172"/>
    <lineage>
        <taxon>unclassified sequences</taxon>
        <taxon>metagenomes</taxon>
        <taxon>ecological metagenomes</taxon>
    </lineage>
</organism>
<feature type="region of interest" description="Disordered" evidence="1">
    <location>
        <begin position="1"/>
        <end position="34"/>
    </location>
</feature>
<gene>
    <name evidence="2" type="ORF">METZ01_LOCUS321086</name>
</gene>
<proteinExistence type="predicted"/>
<feature type="region of interest" description="Disordered" evidence="1">
    <location>
        <begin position="62"/>
        <end position="92"/>
    </location>
</feature>
<accession>A0A382P8J7</accession>
<feature type="compositionally biased region" description="Basic and acidic residues" evidence="1">
    <location>
        <begin position="82"/>
        <end position="92"/>
    </location>
</feature>